<sequence>VLDLEPYNATLFLNKLKLAVLFSLFQASLAYGRTPFETLCTESALKKSWHSS</sequence>
<keyword evidence="2" id="KW-1185">Reference proteome</keyword>
<protein>
    <submittedName>
        <fullName evidence="1">Uncharacterized protein</fullName>
    </submittedName>
</protein>
<accession>A0ACC4BJ47</accession>
<gene>
    <name evidence="1" type="ORF">D5086_019598</name>
</gene>
<evidence type="ECO:0000313" key="1">
    <source>
        <dbReference type="EMBL" id="KAL3578094.1"/>
    </source>
</evidence>
<dbReference type="Proteomes" id="UP000309997">
    <property type="component" value="Unassembled WGS sequence"/>
</dbReference>
<comment type="caution">
    <text evidence="1">The sequence shown here is derived from an EMBL/GenBank/DDBJ whole genome shotgun (WGS) entry which is preliminary data.</text>
</comment>
<proteinExistence type="predicted"/>
<evidence type="ECO:0000313" key="2">
    <source>
        <dbReference type="Proteomes" id="UP000309997"/>
    </source>
</evidence>
<organism evidence="1 2">
    <name type="scientific">Populus alba</name>
    <name type="common">White poplar</name>
    <dbReference type="NCBI Taxonomy" id="43335"/>
    <lineage>
        <taxon>Eukaryota</taxon>
        <taxon>Viridiplantae</taxon>
        <taxon>Streptophyta</taxon>
        <taxon>Embryophyta</taxon>
        <taxon>Tracheophyta</taxon>
        <taxon>Spermatophyta</taxon>
        <taxon>Magnoliopsida</taxon>
        <taxon>eudicotyledons</taxon>
        <taxon>Gunneridae</taxon>
        <taxon>Pentapetalae</taxon>
        <taxon>rosids</taxon>
        <taxon>fabids</taxon>
        <taxon>Malpighiales</taxon>
        <taxon>Salicaceae</taxon>
        <taxon>Saliceae</taxon>
        <taxon>Populus</taxon>
    </lineage>
</organism>
<reference evidence="1 2" key="1">
    <citation type="journal article" date="2024" name="Plant Biotechnol. J.">
        <title>Genome and CRISPR/Cas9 system of a widespread forest tree (Populus alba) in the world.</title>
        <authorList>
            <person name="Liu Y.J."/>
            <person name="Jiang P.F."/>
            <person name="Han X.M."/>
            <person name="Li X.Y."/>
            <person name="Wang H.M."/>
            <person name="Wang Y.J."/>
            <person name="Wang X.X."/>
            <person name="Zeng Q.Y."/>
        </authorList>
    </citation>
    <scope>NUCLEOTIDE SEQUENCE [LARGE SCALE GENOMIC DNA]</scope>
    <source>
        <strain evidence="2">cv. PAL-ZL1</strain>
    </source>
</reference>
<dbReference type="EMBL" id="RCHU02000010">
    <property type="protein sequence ID" value="KAL3578094.1"/>
    <property type="molecule type" value="Genomic_DNA"/>
</dbReference>
<feature type="non-terminal residue" evidence="1">
    <location>
        <position position="1"/>
    </location>
</feature>
<name>A0ACC4BJ47_POPAL</name>